<sequence>MFLPNLILFSVFFSDPQVTQQVLDNKINTAAYERDLAISPDGREVFFTRQGTDWKDQTIWHLSKLKDGSWTEAKPASFSGRFRDLEPFFAPDGKRLFFASGRPKPGRTGEDVDIWMVERLVTGWSEPIHLGPAINSEKDEYYPSVTKEGHLYFTSERAGGPGKEDIYRAEYRNGNWLPAKALDTGVNSAYYEFNAYVSPDESLLIFTSYGRADDKGRGDLYISIRNAAGYWEPAKNMKEVNSADLDYCPFVSPDGKTLYYTSEKAGKKNGNIFMLPFETLKFQLINSLTESGTE</sequence>
<keyword evidence="3" id="KW-1185">Reference proteome</keyword>
<dbReference type="EMBL" id="JAKEVY010000002">
    <property type="protein sequence ID" value="MCF1714215.1"/>
    <property type="molecule type" value="Genomic_DNA"/>
</dbReference>
<dbReference type="PANTHER" id="PTHR36842">
    <property type="entry name" value="PROTEIN TOLB HOMOLOG"/>
    <property type="match status" value="1"/>
</dbReference>
<dbReference type="Proteomes" id="UP001200145">
    <property type="component" value="Unassembled WGS sequence"/>
</dbReference>
<dbReference type="InterPro" id="IPR011042">
    <property type="entry name" value="6-blade_b-propeller_TolB-like"/>
</dbReference>
<accession>A0ABS9BF44</accession>
<comment type="similarity">
    <text evidence="1">Belongs to the TolB family.</text>
</comment>
<dbReference type="RefSeq" id="WP_234864749.1">
    <property type="nucleotide sequence ID" value="NZ_JAKEVY010000002.1"/>
</dbReference>
<dbReference type="PANTHER" id="PTHR36842:SF1">
    <property type="entry name" value="PROTEIN TOLB"/>
    <property type="match status" value="1"/>
</dbReference>
<organism evidence="2 3">
    <name type="scientific">Flavihumibacter fluminis</name>
    <dbReference type="NCBI Taxonomy" id="2909236"/>
    <lineage>
        <taxon>Bacteria</taxon>
        <taxon>Pseudomonadati</taxon>
        <taxon>Bacteroidota</taxon>
        <taxon>Chitinophagia</taxon>
        <taxon>Chitinophagales</taxon>
        <taxon>Chitinophagaceae</taxon>
        <taxon>Flavihumibacter</taxon>
    </lineage>
</organism>
<comment type="caution">
    <text evidence="2">The sequence shown here is derived from an EMBL/GenBank/DDBJ whole genome shotgun (WGS) entry which is preliminary data.</text>
</comment>
<evidence type="ECO:0000313" key="3">
    <source>
        <dbReference type="Proteomes" id="UP001200145"/>
    </source>
</evidence>
<name>A0ABS9BF44_9BACT</name>
<dbReference type="Gene3D" id="2.120.10.30">
    <property type="entry name" value="TolB, C-terminal domain"/>
    <property type="match status" value="1"/>
</dbReference>
<dbReference type="Pfam" id="PF07676">
    <property type="entry name" value="PD40"/>
    <property type="match status" value="4"/>
</dbReference>
<reference evidence="2 3" key="1">
    <citation type="submission" date="2022-01" db="EMBL/GenBank/DDBJ databases">
        <title>Flavihumibacter sp. nov., isolated from sediment of a river.</title>
        <authorList>
            <person name="Liu H."/>
        </authorList>
    </citation>
    <scope>NUCLEOTIDE SEQUENCE [LARGE SCALE GENOMIC DNA]</scope>
    <source>
        <strain evidence="2 3">RY-1</strain>
    </source>
</reference>
<dbReference type="InterPro" id="IPR011659">
    <property type="entry name" value="WD40"/>
</dbReference>
<evidence type="ECO:0000256" key="1">
    <source>
        <dbReference type="ARBA" id="ARBA00009820"/>
    </source>
</evidence>
<dbReference type="SUPFAM" id="SSF82171">
    <property type="entry name" value="DPP6 N-terminal domain-like"/>
    <property type="match status" value="1"/>
</dbReference>
<evidence type="ECO:0000313" key="2">
    <source>
        <dbReference type="EMBL" id="MCF1714215.1"/>
    </source>
</evidence>
<evidence type="ECO:0008006" key="4">
    <source>
        <dbReference type="Google" id="ProtNLM"/>
    </source>
</evidence>
<gene>
    <name evidence="2" type="ORF">L0U88_06205</name>
</gene>
<protein>
    <recommendedName>
        <fullName evidence="4">WD40 repeat protein</fullName>
    </recommendedName>
</protein>
<proteinExistence type="inferred from homology"/>